<organism evidence="1 2">
    <name type="scientific">Plectus sambesii</name>
    <dbReference type="NCBI Taxonomy" id="2011161"/>
    <lineage>
        <taxon>Eukaryota</taxon>
        <taxon>Metazoa</taxon>
        <taxon>Ecdysozoa</taxon>
        <taxon>Nematoda</taxon>
        <taxon>Chromadorea</taxon>
        <taxon>Plectida</taxon>
        <taxon>Plectina</taxon>
        <taxon>Plectoidea</taxon>
        <taxon>Plectidae</taxon>
        <taxon>Plectus</taxon>
    </lineage>
</organism>
<evidence type="ECO:0000313" key="2">
    <source>
        <dbReference type="WBParaSite" id="PSAMB.scaffold311size57476.g4613.t1"/>
    </source>
</evidence>
<name>A0A914W343_9BILA</name>
<dbReference type="WBParaSite" id="PSAMB.scaffold311size57476.g4613.t1">
    <property type="protein sequence ID" value="PSAMB.scaffold311size57476.g4613.t1"/>
    <property type="gene ID" value="PSAMB.scaffold311size57476.g4613"/>
</dbReference>
<reference evidence="2" key="1">
    <citation type="submission" date="2022-11" db="UniProtKB">
        <authorList>
            <consortium name="WormBaseParasite"/>
        </authorList>
    </citation>
    <scope>IDENTIFICATION</scope>
</reference>
<sequence>MGRIASVAECRKTCCSCPLVGRVEPSAARRALIDNKRRSLAAGGYGKRYYTDRQENPYAVSRISPPQSDWASSTSMCAPPRRCSVDPTGDFDALSCPCATPVPLPPFVLRLFPPINALPSARRRTDE</sequence>
<proteinExistence type="predicted"/>
<dbReference type="Proteomes" id="UP000887566">
    <property type="component" value="Unplaced"/>
</dbReference>
<accession>A0A914W343</accession>
<dbReference type="AlphaFoldDB" id="A0A914W343"/>
<protein>
    <submittedName>
        <fullName evidence="2">Uncharacterized protein</fullName>
    </submittedName>
</protein>
<evidence type="ECO:0000313" key="1">
    <source>
        <dbReference type="Proteomes" id="UP000887566"/>
    </source>
</evidence>
<keyword evidence="1" id="KW-1185">Reference proteome</keyword>